<evidence type="ECO:0000256" key="2">
    <source>
        <dbReference type="SAM" id="Phobius"/>
    </source>
</evidence>
<accession>A0ABD2NJJ8</accession>
<reference evidence="3 4" key="1">
    <citation type="journal article" date="2021" name="BMC Biol.">
        <title>Horizontally acquired antibacterial genes associated with adaptive radiation of ladybird beetles.</title>
        <authorList>
            <person name="Li H.S."/>
            <person name="Tang X.F."/>
            <person name="Huang Y.H."/>
            <person name="Xu Z.Y."/>
            <person name="Chen M.L."/>
            <person name="Du X.Y."/>
            <person name="Qiu B.Y."/>
            <person name="Chen P.T."/>
            <person name="Zhang W."/>
            <person name="Slipinski A."/>
            <person name="Escalona H.E."/>
            <person name="Waterhouse R.M."/>
            <person name="Zwick A."/>
            <person name="Pang H."/>
        </authorList>
    </citation>
    <scope>NUCLEOTIDE SEQUENCE [LARGE SCALE GENOMIC DNA]</scope>
    <source>
        <strain evidence="3">SYSU2018</strain>
    </source>
</reference>
<dbReference type="AlphaFoldDB" id="A0ABD2NJJ8"/>
<comment type="caution">
    <text evidence="3">The sequence shown here is derived from an EMBL/GenBank/DDBJ whole genome shotgun (WGS) entry which is preliminary data.</text>
</comment>
<name>A0ABD2NJJ8_9CUCU</name>
<dbReference type="EMBL" id="JABFTP020000124">
    <property type="protein sequence ID" value="KAL3278865.1"/>
    <property type="molecule type" value="Genomic_DNA"/>
</dbReference>
<keyword evidence="2" id="KW-0472">Membrane</keyword>
<evidence type="ECO:0000256" key="1">
    <source>
        <dbReference type="SAM" id="MobiDB-lite"/>
    </source>
</evidence>
<proteinExistence type="predicted"/>
<evidence type="ECO:0000313" key="4">
    <source>
        <dbReference type="Proteomes" id="UP001516400"/>
    </source>
</evidence>
<keyword evidence="2" id="KW-0812">Transmembrane</keyword>
<feature type="transmembrane region" description="Helical" evidence="2">
    <location>
        <begin position="35"/>
        <end position="54"/>
    </location>
</feature>
<feature type="transmembrane region" description="Helical" evidence="2">
    <location>
        <begin position="60"/>
        <end position="80"/>
    </location>
</feature>
<feature type="transmembrane region" description="Helical" evidence="2">
    <location>
        <begin position="12"/>
        <end position="30"/>
    </location>
</feature>
<keyword evidence="2" id="KW-1133">Transmembrane helix</keyword>
<evidence type="ECO:0000313" key="3">
    <source>
        <dbReference type="EMBL" id="KAL3278865.1"/>
    </source>
</evidence>
<feature type="compositionally biased region" description="Basic and acidic residues" evidence="1">
    <location>
        <begin position="217"/>
        <end position="238"/>
    </location>
</feature>
<gene>
    <name evidence="3" type="ORF">HHI36_016385</name>
</gene>
<organism evidence="3 4">
    <name type="scientific">Cryptolaemus montrouzieri</name>
    <dbReference type="NCBI Taxonomy" id="559131"/>
    <lineage>
        <taxon>Eukaryota</taxon>
        <taxon>Metazoa</taxon>
        <taxon>Ecdysozoa</taxon>
        <taxon>Arthropoda</taxon>
        <taxon>Hexapoda</taxon>
        <taxon>Insecta</taxon>
        <taxon>Pterygota</taxon>
        <taxon>Neoptera</taxon>
        <taxon>Endopterygota</taxon>
        <taxon>Coleoptera</taxon>
        <taxon>Polyphaga</taxon>
        <taxon>Cucujiformia</taxon>
        <taxon>Coccinelloidea</taxon>
        <taxon>Coccinellidae</taxon>
        <taxon>Scymninae</taxon>
        <taxon>Scymnini</taxon>
        <taxon>Cryptolaemus</taxon>
    </lineage>
</organism>
<dbReference type="Proteomes" id="UP001516400">
    <property type="component" value="Unassembled WGS sequence"/>
</dbReference>
<protein>
    <submittedName>
        <fullName evidence="3">Uncharacterized protein</fullName>
    </submittedName>
</protein>
<feature type="transmembrane region" description="Helical" evidence="2">
    <location>
        <begin position="265"/>
        <end position="287"/>
    </location>
</feature>
<feature type="region of interest" description="Disordered" evidence="1">
    <location>
        <begin position="217"/>
        <end position="249"/>
    </location>
</feature>
<keyword evidence="4" id="KW-1185">Reference proteome</keyword>
<sequence length="300" mass="34480">MFSTWCLRNFLLGMLMMVMLLSFLQIGLLCMNNKILGAVVLVSYIIFFQVFIFALCRDSIILFFTALVLLFMFLIACISIQVTNIELPDIFVENKDKHQAEALNIRFGDISTNVDCCFFASADHLVRMYAGIPLVVLQACCHNYSCLGDPISNYCLEMKLGTFFFTRGCSPFQKLENDCGTDFRIISGRRGTDGIAENEKYVTEEIKAEEVKDVEKTEEFDEKTVDTPTDRSGIDDLNRKKKVGEKRNRQEKDRKLSKYMTELRWITNVLGIMHILIIALICCYLYELLFGSCDHPYTYC</sequence>